<evidence type="ECO:0000313" key="1">
    <source>
        <dbReference type="EMBL" id="GIZ43706.1"/>
    </source>
</evidence>
<dbReference type="EMBL" id="BOLY01000004">
    <property type="protein sequence ID" value="GIZ43706.1"/>
    <property type="molecule type" value="Genomic_DNA"/>
</dbReference>
<keyword evidence="2" id="KW-1185">Reference proteome</keyword>
<dbReference type="AlphaFoldDB" id="A0A9P3CJ59"/>
<comment type="caution">
    <text evidence="1">The sequence shown here is derived from an EMBL/GenBank/DDBJ whole genome shotgun (WGS) entry which is preliminary data.</text>
</comment>
<evidence type="ECO:0000313" key="2">
    <source>
        <dbReference type="Proteomes" id="UP000825890"/>
    </source>
</evidence>
<dbReference type="OrthoDB" id="3639656at2759"/>
<organism evidence="1 2">
    <name type="scientific">Cercospora kikuchii</name>
    <dbReference type="NCBI Taxonomy" id="84275"/>
    <lineage>
        <taxon>Eukaryota</taxon>
        <taxon>Fungi</taxon>
        <taxon>Dikarya</taxon>
        <taxon>Ascomycota</taxon>
        <taxon>Pezizomycotina</taxon>
        <taxon>Dothideomycetes</taxon>
        <taxon>Dothideomycetidae</taxon>
        <taxon>Mycosphaerellales</taxon>
        <taxon>Mycosphaerellaceae</taxon>
        <taxon>Cercospora</taxon>
    </lineage>
</organism>
<reference evidence="1 2" key="1">
    <citation type="submission" date="2021-01" db="EMBL/GenBank/DDBJ databases">
        <title>Cercospora kikuchii MAFF 305040 whole genome shotgun sequence.</title>
        <authorList>
            <person name="Kashiwa T."/>
            <person name="Suzuki T."/>
        </authorList>
    </citation>
    <scope>NUCLEOTIDE SEQUENCE [LARGE SCALE GENOMIC DNA]</scope>
    <source>
        <strain evidence="1 2">MAFF 305040</strain>
    </source>
</reference>
<protein>
    <submittedName>
        <fullName evidence="1">Uncharacterized protein</fullName>
    </submittedName>
</protein>
<proteinExistence type="predicted"/>
<dbReference type="RefSeq" id="XP_044658193.1">
    <property type="nucleotide sequence ID" value="XM_044802258.1"/>
</dbReference>
<dbReference type="Proteomes" id="UP000825890">
    <property type="component" value="Unassembled WGS sequence"/>
</dbReference>
<gene>
    <name evidence="1" type="ORF">CKM354_000692300</name>
</gene>
<dbReference type="GeneID" id="68292498"/>
<sequence>MAQPEITHKTGFFDLPRELRDKVYSNILYNIAQDEAGPEVRNFEIQSPVFQNVSSAHSVLAAELRERDLTTRTYIKFHLWPRTVPWIPPPAAYKCLEQVEICFNTYQVNLDWKYEVDRSPWEISRVAKHVAGIVKWINTYSSVPNSKLGSASSCRWLWVEFQDGGHGDLSFYDQLRYQDWCWYWHHGRRLARMETNISWSPLIVERLLEPLRRIQPATFQAAGIREISDVMSDGQMRDCGFIDEGYDSFWMREYFYELQSWICGHQRDREKEKMEWLERLEREW</sequence>
<accession>A0A9P3CJ59</accession>
<name>A0A9P3CJ59_9PEZI</name>